<gene>
    <name evidence="2" type="ORF">SAMN04488559_11124</name>
</gene>
<dbReference type="Pfam" id="PF11877">
    <property type="entry name" value="DUF3397"/>
    <property type="match status" value="1"/>
</dbReference>
<dbReference type="EMBL" id="FOHA01000011">
    <property type="protein sequence ID" value="SER93014.1"/>
    <property type="molecule type" value="Genomic_DNA"/>
</dbReference>
<proteinExistence type="predicted"/>
<dbReference type="OrthoDB" id="2299708at2"/>
<protein>
    <recommendedName>
        <fullName evidence="4">DUF3397 domain-containing protein</fullName>
    </recommendedName>
</protein>
<evidence type="ECO:0000313" key="2">
    <source>
        <dbReference type="EMBL" id="SER93014.1"/>
    </source>
</evidence>
<dbReference type="AlphaFoldDB" id="A0A1H9T7S9"/>
<keyword evidence="3" id="KW-1185">Reference proteome</keyword>
<feature type="transmembrane region" description="Helical" evidence="1">
    <location>
        <begin position="6"/>
        <end position="26"/>
    </location>
</feature>
<keyword evidence="1" id="KW-1133">Transmembrane helix</keyword>
<evidence type="ECO:0008006" key="4">
    <source>
        <dbReference type="Google" id="ProtNLM"/>
    </source>
</evidence>
<name>A0A1H9T7S9_9LACT</name>
<organism evidence="2 3">
    <name type="scientific">Isobaculum melis</name>
    <dbReference type="NCBI Taxonomy" id="142588"/>
    <lineage>
        <taxon>Bacteria</taxon>
        <taxon>Bacillati</taxon>
        <taxon>Bacillota</taxon>
        <taxon>Bacilli</taxon>
        <taxon>Lactobacillales</taxon>
        <taxon>Carnobacteriaceae</taxon>
        <taxon>Isobaculum</taxon>
    </lineage>
</organism>
<dbReference type="InterPro" id="IPR024515">
    <property type="entry name" value="DUF3397"/>
</dbReference>
<reference evidence="2 3" key="1">
    <citation type="submission" date="2016-10" db="EMBL/GenBank/DDBJ databases">
        <authorList>
            <person name="de Groot N.N."/>
        </authorList>
    </citation>
    <scope>NUCLEOTIDE SEQUENCE [LARGE SCALE GENOMIC DNA]</scope>
    <source>
        <strain evidence="2 3">DSM 13760</strain>
    </source>
</reference>
<accession>A0A1H9T7S9</accession>
<dbReference type="STRING" id="142588.SAMN04488559_11124"/>
<keyword evidence="1" id="KW-0472">Membrane</keyword>
<evidence type="ECO:0000256" key="1">
    <source>
        <dbReference type="SAM" id="Phobius"/>
    </source>
</evidence>
<feature type="transmembrane region" description="Helical" evidence="1">
    <location>
        <begin position="63"/>
        <end position="82"/>
    </location>
</feature>
<dbReference type="RefSeq" id="WP_092652598.1">
    <property type="nucleotide sequence ID" value="NZ_FOHA01000011.1"/>
</dbReference>
<keyword evidence="1" id="KW-0812">Transmembrane</keyword>
<dbReference type="Proteomes" id="UP000198948">
    <property type="component" value="Unassembled WGS sequence"/>
</dbReference>
<feature type="transmembrane region" description="Helical" evidence="1">
    <location>
        <begin position="103"/>
        <end position="119"/>
    </location>
</feature>
<sequence>MKHMDWNTLLICLLPLISIFLFQYLLKFKIVKKILPVKAVDLTVLVLFYSIAQLSKELFEVSFFAYFIVALLCVGILLLLFLAKKNGEIIYKKFFKTYWRMNFLLSSAVYLVLVIMYFIKK</sequence>
<evidence type="ECO:0000313" key="3">
    <source>
        <dbReference type="Proteomes" id="UP000198948"/>
    </source>
</evidence>